<feature type="transmembrane region" description="Helical" evidence="7">
    <location>
        <begin position="134"/>
        <end position="156"/>
    </location>
</feature>
<feature type="transmembrane region" description="Helical" evidence="7">
    <location>
        <begin position="168"/>
        <end position="192"/>
    </location>
</feature>
<sequence length="440" mass="43893">MMTSAMADRDAPPGLVQTVILGVQHALAMDVYVVPFLVGTLLGLPAADTASLIGATFLAAGLATLVQSQLCLRMPVVQGPSYVPIGAVVAIAHDAAGGGIAALGGVFGALIPGAVLMVLLAWPLRLFHRIVARLVPPLAGGAIIVVVGITLMPVALQADVLGGDRAALGGNILLALASGAFAVGAGLGGIALGARGRWLRAGSVLLALAGGSVVAAFAGRFDGSAIASAPWLQRPLLAGIDVKLRLSPDAILTMLAVYAVVLAETTGTWLAVGAVTGETLRPGQYDRGAAGEGLGCLVSALLCSLPVTGYASNAGIVALTGIADRRVFAAAGVALFCFRLCGKLAAVIAAVPAPVIGGVFGVLCVVIVMNGIRILAALRLDERDMMVAGLPILLGLGTALLPPEFLAGLPRLARCLLGSATAVGAASAIVLNLLLPGRRG</sequence>
<dbReference type="PANTHER" id="PTHR42810">
    <property type="entry name" value="PURINE PERMEASE C1399.01C-RELATED"/>
    <property type="match status" value="1"/>
</dbReference>
<feature type="transmembrane region" description="Helical" evidence="7">
    <location>
        <begin position="52"/>
        <end position="72"/>
    </location>
</feature>
<accession>A0A5R9JCX7</accession>
<gene>
    <name evidence="8" type="ORF">FE263_13540</name>
</gene>
<evidence type="ECO:0000256" key="4">
    <source>
        <dbReference type="ARBA" id="ARBA00022692"/>
    </source>
</evidence>
<keyword evidence="6 7" id="KW-0472">Membrane</keyword>
<dbReference type="GO" id="GO:0005886">
    <property type="term" value="C:plasma membrane"/>
    <property type="evidence" value="ECO:0007669"/>
    <property type="project" value="TreeGrafter"/>
</dbReference>
<name>A0A5R9JCX7_9PROT</name>
<evidence type="ECO:0000313" key="9">
    <source>
        <dbReference type="Proteomes" id="UP000305654"/>
    </source>
</evidence>
<dbReference type="GO" id="GO:0042907">
    <property type="term" value="F:xanthine transmembrane transporter activity"/>
    <property type="evidence" value="ECO:0007669"/>
    <property type="project" value="TreeGrafter"/>
</dbReference>
<evidence type="ECO:0000256" key="3">
    <source>
        <dbReference type="ARBA" id="ARBA00022448"/>
    </source>
</evidence>
<evidence type="ECO:0000256" key="2">
    <source>
        <dbReference type="ARBA" id="ARBA00008821"/>
    </source>
</evidence>
<dbReference type="InterPro" id="IPR006043">
    <property type="entry name" value="NCS2"/>
</dbReference>
<feature type="transmembrane region" description="Helical" evidence="7">
    <location>
        <begin position="355"/>
        <end position="376"/>
    </location>
</feature>
<evidence type="ECO:0000313" key="8">
    <source>
        <dbReference type="EMBL" id="TLU72138.1"/>
    </source>
</evidence>
<dbReference type="Proteomes" id="UP000305654">
    <property type="component" value="Unassembled WGS sequence"/>
</dbReference>
<feature type="transmembrane region" description="Helical" evidence="7">
    <location>
        <begin position="204"/>
        <end position="231"/>
    </location>
</feature>
<reference evidence="8 9" key="1">
    <citation type="submission" date="2019-05" db="EMBL/GenBank/DDBJ databases">
        <authorList>
            <person name="Pankratov T."/>
            <person name="Grouzdev D."/>
        </authorList>
    </citation>
    <scope>NUCLEOTIDE SEQUENCE [LARGE SCALE GENOMIC DNA]</scope>
    <source>
        <strain evidence="8 9">KEBCLARHB70R</strain>
    </source>
</reference>
<dbReference type="PANTHER" id="PTHR42810:SF2">
    <property type="entry name" value="PURINE PERMEASE C1399.01C-RELATED"/>
    <property type="match status" value="1"/>
</dbReference>
<evidence type="ECO:0000256" key="6">
    <source>
        <dbReference type="ARBA" id="ARBA00023136"/>
    </source>
</evidence>
<organism evidence="8 9">
    <name type="scientific">Lichenicoccus roseus</name>
    <dbReference type="NCBI Taxonomy" id="2683649"/>
    <lineage>
        <taxon>Bacteria</taxon>
        <taxon>Pseudomonadati</taxon>
        <taxon>Pseudomonadota</taxon>
        <taxon>Alphaproteobacteria</taxon>
        <taxon>Acetobacterales</taxon>
        <taxon>Acetobacteraceae</taxon>
        <taxon>Lichenicoccus</taxon>
    </lineage>
</organism>
<keyword evidence="5 7" id="KW-1133">Transmembrane helix</keyword>
<feature type="transmembrane region" description="Helical" evidence="7">
    <location>
        <begin position="388"/>
        <end position="410"/>
    </location>
</feature>
<feature type="transmembrane region" description="Helical" evidence="7">
    <location>
        <begin position="327"/>
        <end position="349"/>
    </location>
</feature>
<comment type="similarity">
    <text evidence="2">Belongs to the nucleobase:cation symporter-2 (NCS2) (TC 2.A.40) family.</text>
</comment>
<feature type="transmembrane region" description="Helical" evidence="7">
    <location>
        <begin position="251"/>
        <end position="272"/>
    </location>
</feature>
<dbReference type="OrthoDB" id="9805749at2"/>
<evidence type="ECO:0000256" key="1">
    <source>
        <dbReference type="ARBA" id="ARBA00004141"/>
    </source>
</evidence>
<feature type="transmembrane region" description="Helical" evidence="7">
    <location>
        <begin position="416"/>
        <end position="435"/>
    </location>
</feature>
<dbReference type="NCBIfam" id="NF037981">
    <property type="entry name" value="NCS2_1"/>
    <property type="match status" value="1"/>
</dbReference>
<dbReference type="EMBL" id="VCDI01000004">
    <property type="protein sequence ID" value="TLU72138.1"/>
    <property type="molecule type" value="Genomic_DNA"/>
</dbReference>
<dbReference type="Pfam" id="PF00860">
    <property type="entry name" value="Xan_ur_permease"/>
    <property type="match status" value="1"/>
</dbReference>
<keyword evidence="9" id="KW-1185">Reference proteome</keyword>
<comment type="caution">
    <text evidence="8">The sequence shown here is derived from an EMBL/GenBank/DDBJ whole genome shotgun (WGS) entry which is preliminary data.</text>
</comment>
<protein>
    <submittedName>
        <fullName evidence="8">Purine permease</fullName>
    </submittedName>
</protein>
<feature type="transmembrane region" description="Helical" evidence="7">
    <location>
        <begin position="102"/>
        <end position="122"/>
    </location>
</feature>
<proteinExistence type="inferred from homology"/>
<evidence type="ECO:0000256" key="7">
    <source>
        <dbReference type="SAM" id="Phobius"/>
    </source>
</evidence>
<keyword evidence="3" id="KW-0813">Transport</keyword>
<dbReference type="AlphaFoldDB" id="A0A5R9JCX7"/>
<comment type="subcellular location">
    <subcellularLocation>
        <location evidence="1">Membrane</location>
        <topology evidence="1">Multi-pass membrane protein</topology>
    </subcellularLocation>
</comment>
<evidence type="ECO:0000256" key="5">
    <source>
        <dbReference type="ARBA" id="ARBA00022989"/>
    </source>
</evidence>
<keyword evidence="4 7" id="KW-0812">Transmembrane</keyword>